<dbReference type="Proteomes" id="UP000094801">
    <property type="component" value="Unassembled WGS sequence"/>
</dbReference>
<keyword evidence="3" id="KW-1185">Reference proteome</keyword>
<evidence type="ECO:0000313" key="2">
    <source>
        <dbReference type="EMBL" id="ODV85997.1"/>
    </source>
</evidence>
<proteinExistence type="predicted"/>
<dbReference type="AlphaFoldDB" id="A0A1E4T2M4"/>
<protein>
    <submittedName>
        <fullName evidence="2">Uncharacterized protein</fullName>
    </submittedName>
</protein>
<organism evidence="2 3">
    <name type="scientific">[Candida] arabinofermentans NRRL YB-2248</name>
    <dbReference type="NCBI Taxonomy" id="983967"/>
    <lineage>
        <taxon>Eukaryota</taxon>
        <taxon>Fungi</taxon>
        <taxon>Dikarya</taxon>
        <taxon>Ascomycota</taxon>
        <taxon>Saccharomycotina</taxon>
        <taxon>Pichiomycetes</taxon>
        <taxon>Pichiales</taxon>
        <taxon>Pichiaceae</taxon>
        <taxon>Ogataea</taxon>
        <taxon>Ogataea/Candida clade</taxon>
    </lineage>
</organism>
<reference evidence="3" key="1">
    <citation type="submission" date="2016-04" db="EMBL/GenBank/DDBJ databases">
        <title>Comparative genomics of biotechnologically important yeasts.</title>
        <authorList>
            <consortium name="DOE Joint Genome Institute"/>
            <person name="Riley R."/>
            <person name="Haridas S."/>
            <person name="Wolfe K.H."/>
            <person name="Lopes M.R."/>
            <person name="Hittinger C.T."/>
            <person name="Goker M."/>
            <person name="Salamov A."/>
            <person name="Wisecaver J."/>
            <person name="Long T.M."/>
            <person name="Aerts A.L."/>
            <person name="Barry K."/>
            <person name="Choi C."/>
            <person name="Clum A."/>
            <person name="Coughlan A.Y."/>
            <person name="Deshpande S."/>
            <person name="Douglass A.P."/>
            <person name="Hanson S.J."/>
            <person name="Klenk H.-P."/>
            <person name="Labutti K."/>
            <person name="Lapidus A."/>
            <person name="Lindquist E."/>
            <person name="Lipzen A."/>
            <person name="Meier-Kolthoff J.P."/>
            <person name="Ohm R.A."/>
            <person name="Otillar R.P."/>
            <person name="Pangilinan J."/>
            <person name="Peng Y."/>
            <person name="Rokas A."/>
            <person name="Rosa C.A."/>
            <person name="Scheuner C."/>
            <person name="Sibirny A.A."/>
            <person name="Slot J.C."/>
            <person name="Stielow J.B."/>
            <person name="Sun H."/>
            <person name="Kurtzman C.P."/>
            <person name="Blackwell M."/>
            <person name="Grigoriev I.V."/>
            <person name="Jeffries T.W."/>
        </authorList>
    </citation>
    <scope>NUCLEOTIDE SEQUENCE [LARGE SCALE GENOMIC DNA]</scope>
    <source>
        <strain evidence="3">NRRL YB-2248</strain>
    </source>
</reference>
<sequence>MDVKDVILESSFYRFKEELDRDLEVSEVIMLVNSADALRKRNSKLRHEQKQKHPIIETHENQDVRDDDGYLSPTFSAYMISPNDSLWTPEAIQQTETNEYSAESLNLSQINLGQMGPPPSTPVPRHSKTYSTNTGYKDLLQESSPLLATPETPSIVGSNIQRFTTPILNQGSRREQEEESFLDLEDDEDLRRSSNISNSLLRKTLSFSRLSSSKNIPLASPFKRKTSSIDISTISAPLETNPLLSNSPLRGSPGRRHTSLINAPDYRMESQDSPFGNVQQQQTNIQNTTSSSLGSPITYQDDTFQSPSRRARNPQK</sequence>
<gene>
    <name evidence="2" type="ORF">CANARDRAFT_28052</name>
</gene>
<accession>A0A1E4T2M4</accession>
<feature type="compositionally biased region" description="Polar residues" evidence="1">
    <location>
        <begin position="293"/>
        <end position="308"/>
    </location>
</feature>
<feature type="region of interest" description="Disordered" evidence="1">
    <location>
        <begin position="268"/>
        <end position="316"/>
    </location>
</feature>
<dbReference type="EMBL" id="KV453851">
    <property type="protein sequence ID" value="ODV85997.1"/>
    <property type="molecule type" value="Genomic_DNA"/>
</dbReference>
<name>A0A1E4T2M4_9ASCO</name>
<feature type="region of interest" description="Disordered" evidence="1">
    <location>
        <begin position="239"/>
        <end position="258"/>
    </location>
</feature>
<feature type="compositionally biased region" description="Low complexity" evidence="1">
    <location>
        <begin position="277"/>
        <end position="292"/>
    </location>
</feature>
<feature type="region of interest" description="Disordered" evidence="1">
    <location>
        <begin position="168"/>
        <end position="189"/>
    </location>
</feature>
<feature type="compositionally biased region" description="Acidic residues" evidence="1">
    <location>
        <begin position="177"/>
        <end position="188"/>
    </location>
</feature>
<evidence type="ECO:0000256" key="1">
    <source>
        <dbReference type="SAM" id="MobiDB-lite"/>
    </source>
</evidence>
<evidence type="ECO:0000313" key="3">
    <source>
        <dbReference type="Proteomes" id="UP000094801"/>
    </source>
</evidence>